<dbReference type="STRING" id="75743.A0A401P197"/>
<dbReference type="PROSITE" id="PS51420">
    <property type="entry name" value="RHO"/>
    <property type="match status" value="1"/>
</dbReference>
<dbReference type="SMART" id="SM00174">
    <property type="entry name" value="RHO"/>
    <property type="match status" value="1"/>
</dbReference>
<evidence type="ECO:0000313" key="7">
    <source>
        <dbReference type="EMBL" id="GCB66899.1"/>
    </source>
</evidence>
<evidence type="ECO:0000313" key="8">
    <source>
        <dbReference type="Proteomes" id="UP000288216"/>
    </source>
</evidence>
<protein>
    <recommendedName>
        <fullName evidence="9">Ras-related protein Rab</fullName>
    </recommendedName>
</protein>
<keyword evidence="4" id="KW-0449">Lipoprotein</keyword>
<keyword evidence="8" id="KW-1185">Reference proteome</keyword>
<evidence type="ECO:0000256" key="4">
    <source>
        <dbReference type="ARBA" id="ARBA00023288"/>
    </source>
</evidence>
<evidence type="ECO:0000256" key="5">
    <source>
        <dbReference type="ARBA" id="ARBA00023289"/>
    </source>
</evidence>
<evidence type="ECO:0008006" key="9">
    <source>
        <dbReference type="Google" id="ProtNLM"/>
    </source>
</evidence>
<keyword evidence="3" id="KW-0342">GTP-binding</keyword>
<dbReference type="PANTHER" id="PTHR47981:SF42">
    <property type="entry name" value="RAS-RELATED PROTEIN RAB-7L1-LIKE ISOFORM X1"/>
    <property type="match status" value="1"/>
</dbReference>
<feature type="compositionally biased region" description="Basic residues" evidence="6">
    <location>
        <begin position="272"/>
        <end position="289"/>
    </location>
</feature>
<dbReference type="OrthoDB" id="245989at2759"/>
<dbReference type="SMART" id="SM00176">
    <property type="entry name" value="RAN"/>
    <property type="match status" value="1"/>
</dbReference>
<sequence length="553" mass="62001">MANDYLFKVLVIGDCTVGKTSLVQRYAHDSFSKNYKSTVGVDFALKIIQWSDTETIRLQLWDIAGQERFTSMTRLYYRDAGACIVMFDVANTATFRNCLKWKLDLDSKVALMDGSPVPCILLANKCDLSEWAISRSEIDLFSKENHFVGWIETSVKENQNVAQAMRVLVECLMSKPSLGSPAQNQGDYIQLTLEFDRGSERKNKLLTGFLIDGDELFTSLHANGARILYKQDDGRSVLMLLHIIVNRKVIDYSQFEDSDDEAYGRDSPPPAKRARASPREGKNKRKSAKNARAESEESDDKLYEKDLKAAIALSKKEAPHSADEDMGSEEDLDHGDSDYEASKKKGKKGKKTKAEKKEKRTPKKPRKTAEAGDEESEDEKGQKDGRQKRQAASKAASKQREILLDDGGSEEEHEDDEEAVQEKRDSGSDADFYVEDDDDSDYESSLKKSKKGRKTKTVPEKKEKKTPKPRLSATVTPATPSPVKGKGKGRVATTKASPPSKGQPPENPAKESKKEKSPPPETNEEEPEDEEEEDEEEEDEEEEEEEEVNSGDD</sequence>
<dbReference type="GO" id="GO:0045335">
    <property type="term" value="C:phagocytic vesicle"/>
    <property type="evidence" value="ECO:0007669"/>
    <property type="project" value="TreeGrafter"/>
</dbReference>
<dbReference type="SUPFAM" id="SSF52540">
    <property type="entry name" value="P-loop containing nucleoside triphosphate hydrolases"/>
    <property type="match status" value="1"/>
</dbReference>
<dbReference type="NCBIfam" id="TIGR00231">
    <property type="entry name" value="small_GTP"/>
    <property type="match status" value="1"/>
</dbReference>
<evidence type="ECO:0000256" key="2">
    <source>
        <dbReference type="ARBA" id="ARBA00022741"/>
    </source>
</evidence>
<comment type="similarity">
    <text evidence="1">Belongs to the small GTPase superfamily. Rab family.</text>
</comment>
<feature type="compositionally biased region" description="Acidic residues" evidence="6">
    <location>
        <begin position="432"/>
        <end position="442"/>
    </location>
</feature>
<feature type="compositionally biased region" description="Basic and acidic residues" evidence="6">
    <location>
        <begin position="314"/>
        <end position="323"/>
    </location>
</feature>
<dbReference type="InterPro" id="IPR030697">
    <property type="entry name" value="Rab29/Rab38/Rab32"/>
</dbReference>
<dbReference type="PANTHER" id="PTHR47981">
    <property type="entry name" value="RAB FAMILY"/>
    <property type="match status" value="1"/>
</dbReference>
<evidence type="ECO:0000256" key="3">
    <source>
        <dbReference type="ARBA" id="ARBA00023134"/>
    </source>
</evidence>
<dbReference type="Gene3D" id="3.40.50.300">
    <property type="entry name" value="P-loop containing nucleotide triphosphate hydrolases"/>
    <property type="match status" value="1"/>
</dbReference>
<dbReference type="EMBL" id="BFAA01001532">
    <property type="protein sequence ID" value="GCB66899.1"/>
    <property type="molecule type" value="Genomic_DNA"/>
</dbReference>
<feature type="compositionally biased region" description="Acidic residues" evidence="6">
    <location>
        <begin position="522"/>
        <end position="553"/>
    </location>
</feature>
<dbReference type="GO" id="GO:0090385">
    <property type="term" value="P:phagosome-lysosome fusion"/>
    <property type="evidence" value="ECO:0007669"/>
    <property type="project" value="TreeGrafter"/>
</dbReference>
<dbReference type="InterPro" id="IPR027417">
    <property type="entry name" value="P-loop_NTPase"/>
</dbReference>
<name>A0A401P197_SCYTO</name>
<accession>A0A401P197</accession>
<dbReference type="InterPro" id="IPR005225">
    <property type="entry name" value="Small_GTP-bd"/>
</dbReference>
<dbReference type="SMART" id="SM00173">
    <property type="entry name" value="RAS"/>
    <property type="match status" value="1"/>
</dbReference>
<comment type="caution">
    <text evidence="7">The sequence shown here is derived from an EMBL/GenBank/DDBJ whole genome shotgun (WGS) entry which is preliminary data.</text>
</comment>
<feature type="compositionally biased region" description="Basic residues" evidence="6">
    <location>
        <begin position="447"/>
        <end position="456"/>
    </location>
</feature>
<dbReference type="GO" id="GO:0005802">
    <property type="term" value="C:trans-Golgi network"/>
    <property type="evidence" value="ECO:0007669"/>
    <property type="project" value="InterPro"/>
</dbReference>
<dbReference type="GO" id="GO:0005525">
    <property type="term" value="F:GTP binding"/>
    <property type="evidence" value="ECO:0007669"/>
    <property type="project" value="UniProtKB-KW"/>
</dbReference>
<dbReference type="AlphaFoldDB" id="A0A401P197"/>
<dbReference type="GO" id="GO:0003924">
    <property type="term" value="F:GTPase activity"/>
    <property type="evidence" value="ECO:0007669"/>
    <property type="project" value="InterPro"/>
</dbReference>
<feature type="compositionally biased region" description="Acidic residues" evidence="6">
    <location>
        <begin position="407"/>
        <end position="419"/>
    </location>
</feature>
<feature type="region of interest" description="Disordered" evidence="6">
    <location>
        <begin position="314"/>
        <end position="553"/>
    </location>
</feature>
<keyword evidence="5" id="KW-0636">Prenylation</keyword>
<reference evidence="7 8" key="1">
    <citation type="journal article" date="2018" name="Nat. Ecol. Evol.">
        <title>Shark genomes provide insights into elasmobranch evolution and the origin of vertebrates.</title>
        <authorList>
            <person name="Hara Y"/>
            <person name="Yamaguchi K"/>
            <person name="Onimaru K"/>
            <person name="Kadota M"/>
            <person name="Koyanagi M"/>
            <person name="Keeley SD"/>
            <person name="Tatsumi K"/>
            <person name="Tanaka K"/>
            <person name="Motone F"/>
            <person name="Kageyama Y"/>
            <person name="Nozu R"/>
            <person name="Adachi N"/>
            <person name="Nishimura O"/>
            <person name="Nakagawa R"/>
            <person name="Tanegashima C"/>
            <person name="Kiyatake I"/>
            <person name="Matsumoto R"/>
            <person name="Murakumo K"/>
            <person name="Nishida K"/>
            <person name="Terakita A"/>
            <person name="Kuratani S"/>
            <person name="Sato K"/>
            <person name="Hyodo S Kuraku.S."/>
        </authorList>
    </citation>
    <scope>NUCLEOTIDE SEQUENCE [LARGE SCALE GENOMIC DNA]</scope>
</reference>
<dbReference type="GO" id="GO:0005764">
    <property type="term" value="C:lysosome"/>
    <property type="evidence" value="ECO:0007669"/>
    <property type="project" value="TreeGrafter"/>
</dbReference>
<dbReference type="Proteomes" id="UP000288216">
    <property type="component" value="Unassembled WGS sequence"/>
</dbReference>
<feature type="compositionally biased region" description="Basic and acidic residues" evidence="6">
    <location>
        <begin position="334"/>
        <end position="343"/>
    </location>
</feature>
<dbReference type="PROSITE" id="PS51421">
    <property type="entry name" value="RAS"/>
    <property type="match status" value="1"/>
</dbReference>
<dbReference type="GO" id="GO:0008333">
    <property type="term" value="P:endosome to lysosome transport"/>
    <property type="evidence" value="ECO:0007669"/>
    <property type="project" value="TreeGrafter"/>
</dbReference>
<feature type="compositionally biased region" description="Basic and acidic residues" evidence="6">
    <location>
        <begin position="291"/>
        <end position="301"/>
    </location>
</feature>
<keyword evidence="2" id="KW-0547">Nucleotide-binding</keyword>
<dbReference type="SMART" id="SM00175">
    <property type="entry name" value="RAB"/>
    <property type="match status" value="1"/>
</dbReference>
<dbReference type="FunFam" id="3.40.50.300:FF:000222">
    <property type="entry name" value="RAB32, member RAS oncogene family"/>
    <property type="match status" value="1"/>
</dbReference>
<evidence type="ECO:0000256" key="6">
    <source>
        <dbReference type="SAM" id="MobiDB-lite"/>
    </source>
</evidence>
<gene>
    <name evidence="7" type="ORF">scyTo_0005046</name>
</gene>
<dbReference type="PROSITE" id="PS51419">
    <property type="entry name" value="RAB"/>
    <property type="match status" value="1"/>
</dbReference>
<feature type="compositionally biased region" description="Basic residues" evidence="6">
    <location>
        <begin position="344"/>
        <end position="366"/>
    </location>
</feature>
<evidence type="ECO:0000256" key="1">
    <source>
        <dbReference type="ARBA" id="ARBA00006270"/>
    </source>
</evidence>
<dbReference type="Pfam" id="PF00071">
    <property type="entry name" value="Ras"/>
    <property type="match status" value="1"/>
</dbReference>
<feature type="region of interest" description="Disordered" evidence="6">
    <location>
        <begin position="258"/>
        <end position="301"/>
    </location>
</feature>
<dbReference type="GO" id="GO:0005770">
    <property type="term" value="C:late endosome"/>
    <property type="evidence" value="ECO:0007669"/>
    <property type="project" value="TreeGrafter"/>
</dbReference>
<feature type="compositionally biased region" description="Basic and acidic residues" evidence="6">
    <location>
        <begin position="508"/>
        <end position="518"/>
    </location>
</feature>
<organism evidence="7 8">
    <name type="scientific">Scyliorhinus torazame</name>
    <name type="common">Cloudy catshark</name>
    <name type="synonym">Catulus torazame</name>
    <dbReference type="NCBI Taxonomy" id="75743"/>
    <lineage>
        <taxon>Eukaryota</taxon>
        <taxon>Metazoa</taxon>
        <taxon>Chordata</taxon>
        <taxon>Craniata</taxon>
        <taxon>Vertebrata</taxon>
        <taxon>Chondrichthyes</taxon>
        <taxon>Elasmobranchii</taxon>
        <taxon>Galeomorphii</taxon>
        <taxon>Galeoidea</taxon>
        <taxon>Carcharhiniformes</taxon>
        <taxon>Scyliorhinidae</taxon>
        <taxon>Scyliorhinus</taxon>
    </lineage>
</organism>
<feature type="compositionally biased region" description="Acidic residues" evidence="6">
    <location>
        <begin position="324"/>
        <end position="333"/>
    </location>
</feature>
<dbReference type="CDD" id="cd04107">
    <property type="entry name" value="Rab32_Rab38"/>
    <property type="match status" value="1"/>
</dbReference>
<proteinExistence type="inferred from homology"/>
<dbReference type="PRINTS" id="PR00449">
    <property type="entry name" value="RASTRNSFRMNG"/>
</dbReference>
<dbReference type="InterPro" id="IPR001806">
    <property type="entry name" value="Small_GTPase"/>
</dbReference>